<organism evidence="1 2">
    <name type="scientific">Cytobacillus firmus</name>
    <name type="common">Bacillus firmus</name>
    <dbReference type="NCBI Taxonomy" id="1399"/>
    <lineage>
        <taxon>Bacteria</taxon>
        <taxon>Bacillati</taxon>
        <taxon>Bacillota</taxon>
        <taxon>Bacilli</taxon>
        <taxon>Bacillales</taxon>
        <taxon>Bacillaceae</taxon>
        <taxon>Cytobacillus</taxon>
    </lineage>
</organism>
<comment type="caution">
    <text evidence="1">The sequence shown here is derived from an EMBL/GenBank/DDBJ whole genome shotgun (WGS) entry which is preliminary data.</text>
</comment>
<dbReference type="Proteomes" id="UP000465778">
    <property type="component" value="Unassembled WGS sequence"/>
</dbReference>
<proteinExistence type="predicted"/>
<dbReference type="EMBL" id="VDEM01000049">
    <property type="protein sequence ID" value="KAF0822708.1"/>
    <property type="molecule type" value="Genomic_DNA"/>
</dbReference>
<accession>A0A800MUF4</accession>
<evidence type="ECO:0000313" key="2">
    <source>
        <dbReference type="Proteomes" id="UP000465778"/>
    </source>
</evidence>
<gene>
    <name evidence="1" type="ORF">KIS1582_3543</name>
</gene>
<protein>
    <submittedName>
        <fullName evidence="1">Uncharacterized protein</fullName>
    </submittedName>
</protein>
<reference evidence="1 2" key="1">
    <citation type="journal article" date="2020" name="G3 (Bethesda)">
        <title>Whole Genome Sequencing and Comparative Genomics of Two Nematicidal Bacillus Strains Reveals a Wide Range of Possible Virulence Factors.</title>
        <authorList>
            <person name="Susic N."/>
            <person name="Janezic S."/>
            <person name="Rupnik M."/>
            <person name="Geric Stare B."/>
        </authorList>
    </citation>
    <scope>NUCLEOTIDE SEQUENCE [LARGE SCALE GENOMIC DNA]</scope>
    <source>
        <strain evidence="1 2">I-1582</strain>
    </source>
</reference>
<name>A0A800MUF4_CYTFI</name>
<evidence type="ECO:0000313" key="1">
    <source>
        <dbReference type="EMBL" id="KAF0822708.1"/>
    </source>
</evidence>
<dbReference type="AlphaFoldDB" id="A0A800MUF4"/>
<sequence>MDLLLIGTKGRPTIMYGVGKESELCYEQIVSETICLILLNYS</sequence>
<dbReference type="RefSeq" id="WP_274576659.1">
    <property type="nucleotide sequence ID" value="NZ_JAQZDS010000002.1"/>
</dbReference>